<feature type="compositionally biased region" description="Basic and acidic residues" evidence="1">
    <location>
        <begin position="763"/>
        <end position="786"/>
    </location>
</feature>
<name>Q24FF9_TETTS</name>
<feature type="region of interest" description="Disordered" evidence="1">
    <location>
        <begin position="1182"/>
        <end position="1240"/>
    </location>
</feature>
<feature type="region of interest" description="Disordered" evidence="1">
    <location>
        <begin position="403"/>
        <end position="422"/>
    </location>
</feature>
<feature type="region of interest" description="Disordered" evidence="1">
    <location>
        <begin position="552"/>
        <end position="575"/>
    </location>
</feature>
<feature type="compositionally biased region" description="Low complexity" evidence="1">
    <location>
        <begin position="403"/>
        <end position="417"/>
    </location>
</feature>
<dbReference type="Proteomes" id="UP000009168">
    <property type="component" value="Unassembled WGS sequence"/>
</dbReference>
<feature type="compositionally biased region" description="Polar residues" evidence="1">
    <location>
        <begin position="524"/>
        <end position="539"/>
    </location>
</feature>
<reference evidence="3" key="1">
    <citation type="journal article" date="2006" name="PLoS Biol.">
        <title>Macronuclear genome sequence of the ciliate Tetrahymena thermophila, a model eukaryote.</title>
        <authorList>
            <person name="Eisen J.A."/>
            <person name="Coyne R.S."/>
            <person name="Wu M."/>
            <person name="Wu D."/>
            <person name="Thiagarajan M."/>
            <person name="Wortman J.R."/>
            <person name="Badger J.H."/>
            <person name="Ren Q."/>
            <person name="Amedeo P."/>
            <person name="Jones K.M."/>
            <person name="Tallon L.J."/>
            <person name="Delcher A.L."/>
            <person name="Salzberg S.L."/>
            <person name="Silva J.C."/>
            <person name="Haas B.J."/>
            <person name="Majoros W.H."/>
            <person name="Farzad M."/>
            <person name="Carlton J.M."/>
            <person name="Smith R.K. Jr."/>
            <person name="Garg J."/>
            <person name="Pearlman R.E."/>
            <person name="Karrer K.M."/>
            <person name="Sun L."/>
            <person name="Manning G."/>
            <person name="Elde N.C."/>
            <person name="Turkewitz A.P."/>
            <person name="Asai D.J."/>
            <person name="Wilkes D.E."/>
            <person name="Wang Y."/>
            <person name="Cai H."/>
            <person name="Collins K."/>
            <person name="Stewart B.A."/>
            <person name="Lee S.R."/>
            <person name="Wilamowska K."/>
            <person name="Weinberg Z."/>
            <person name="Ruzzo W.L."/>
            <person name="Wloga D."/>
            <person name="Gaertig J."/>
            <person name="Frankel J."/>
            <person name="Tsao C.-C."/>
            <person name="Gorovsky M.A."/>
            <person name="Keeling P.J."/>
            <person name="Waller R.F."/>
            <person name="Patron N.J."/>
            <person name="Cherry J.M."/>
            <person name="Stover N.A."/>
            <person name="Krieger C.J."/>
            <person name="del Toro C."/>
            <person name="Ryder H.F."/>
            <person name="Williamson S.C."/>
            <person name="Barbeau R.A."/>
            <person name="Hamilton E.P."/>
            <person name="Orias E."/>
        </authorList>
    </citation>
    <scope>NUCLEOTIDE SEQUENCE [LARGE SCALE GENOMIC DNA]</scope>
    <source>
        <strain evidence="3">SB210</strain>
    </source>
</reference>
<feature type="compositionally biased region" description="Low complexity" evidence="1">
    <location>
        <begin position="929"/>
        <end position="952"/>
    </location>
</feature>
<evidence type="ECO:0000313" key="3">
    <source>
        <dbReference type="Proteomes" id="UP000009168"/>
    </source>
</evidence>
<dbReference type="GeneID" id="7837876"/>
<feature type="compositionally biased region" description="Low complexity" evidence="1">
    <location>
        <begin position="1262"/>
        <end position="1286"/>
    </location>
</feature>
<feature type="region of interest" description="Disordered" evidence="1">
    <location>
        <begin position="1256"/>
        <end position="1286"/>
    </location>
</feature>
<feature type="compositionally biased region" description="Polar residues" evidence="1">
    <location>
        <begin position="1225"/>
        <end position="1234"/>
    </location>
</feature>
<feature type="compositionally biased region" description="Low complexity" evidence="1">
    <location>
        <begin position="1365"/>
        <end position="1391"/>
    </location>
</feature>
<dbReference type="EMBL" id="GG662285">
    <property type="protein sequence ID" value="EAS06499.2"/>
    <property type="molecule type" value="Genomic_DNA"/>
</dbReference>
<evidence type="ECO:0000313" key="2">
    <source>
        <dbReference type="EMBL" id="EAS06499.2"/>
    </source>
</evidence>
<gene>
    <name evidence="2" type="ORF">TTHERM_00865040</name>
</gene>
<organism evidence="2 3">
    <name type="scientific">Tetrahymena thermophila (strain SB210)</name>
    <dbReference type="NCBI Taxonomy" id="312017"/>
    <lineage>
        <taxon>Eukaryota</taxon>
        <taxon>Sar</taxon>
        <taxon>Alveolata</taxon>
        <taxon>Ciliophora</taxon>
        <taxon>Intramacronucleata</taxon>
        <taxon>Oligohymenophorea</taxon>
        <taxon>Hymenostomatida</taxon>
        <taxon>Tetrahymenina</taxon>
        <taxon>Tetrahymenidae</taxon>
        <taxon>Tetrahymena</taxon>
    </lineage>
</organism>
<feature type="compositionally biased region" description="Polar residues" evidence="1">
    <location>
        <begin position="814"/>
        <end position="826"/>
    </location>
</feature>
<feature type="region of interest" description="Disordered" evidence="1">
    <location>
        <begin position="921"/>
        <end position="958"/>
    </location>
</feature>
<feature type="compositionally biased region" description="Polar residues" evidence="1">
    <location>
        <begin position="1194"/>
        <end position="1218"/>
    </location>
</feature>
<dbReference type="KEGG" id="tet:TTHERM_00865040"/>
<feature type="region of interest" description="Disordered" evidence="1">
    <location>
        <begin position="1323"/>
        <end position="1344"/>
    </location>
</feature>
<feature type="region of interest" description="Disordered" evidence="1">
    <location>
        <begin position="1365"/>
        <end position="1439"/>
    </location>
</feature>
<feature type="region of interest" description="Disordered" evidence="1">
    <location>
        <begin position="806"/>
        <end position="826"/>
    </location>
</feature>
<keyword evidence="3" id="KW-1185">Reference proteome</keyword>
<feature type="compositionally biased region" description="Polar residues" evidence="1">
    <location>
        <begin position="1323"/>
        <end position="1333"/>
    </location>
</feature>
<sequence>MITKLSENAIQNLLEKKEDTSIIQLLSEPKQFLNQESLMQIEISDGYFYYKKVFIIGNAIPKHNKLKKFMILKVNLNKQQQKQDMIIIDDFSIIYQNLDMLIGAPINFKKFQEGIQNPKGSRVIPIQYLKCDTQKAEQVKLLNPKTLFSESDSSQEKQDQLQNKIENDQNQYQQNGDKLQNIISQQKSQDSQSKFNYLGEDQDFQFSFDAFINKAKFFKQTKQISYNKSSLSNTINQHNNDKPLEKESSLIKNQGLSFNHKKNIDLLNSDKVQSSQQKVENIQLSAQSDSKNQQKQVIVQSNQDQCLKNDDTPQQNSNSLIKQQNNYSLIKEQNNNNLVKEQNNNNLLKEQKNINEISIQKQQDIPSKMQPVSKEINNIIQKNQDNGINGSKQIQDQDNTINSQQQNKQLKQNTNEQSQEPTKQNISAFTNLKMKLQQIQQKNKVNKEDIPIEQYLSNSQNQKVKDDQYFCMNSTQNYQSAQILKDQVQLSGEKYNRVEQKSEQIRKLFISKTSNKLLKKFKSPSPQKNDQGNEKQQNCNMGQFDIKKSIPIKKQQKSNQSEQSNMAVESSNEDEAIKNTKNNQFIDSIQFSQLQTNQKSINQDNQQIIPNQVQNKISNDLKKSEQNKSNISNVANNQSNELIKEKNQFKKSAEKEQTIENQQICKINQISNLQNQKNLELNNLQKSLFNQFTPIQIQKQSTNFIGNDADFLFSQSSGCQSQEFTGFIKASDIYQVSEENQNKLQSSQEIVKKQLSSEFSRNISDKNDKKEDKDSQQSKKTSKILEKEQNKIERDWKYLIEAIEDDSQSEDEVTNQYQENQPLKQKQILENTPQKQQEESSTNIVTQNINKNYSDNLIQNLYQTSEQKENIQNENKQDIINQQNDPSNKNNNQIRNEQISLEENQYLVGQQTQIEIKSQDKIQNNQDSNNQPQEEVQQSQYEEVNQQNNSYQEKQDQEHLNELVKFENIIQTPKKDSINKQEQTQMQIESQQISNNQDYNNENVEKQQSNNVFDVQTQENIKQINSNQQSQDLDQIQFQPNEDLNICDIEQQQNINNIQIQSQKSLQTEQITANNKQNNSTIDLEEEEEDQFDIDIDIESSQKETHNLQQVLNYQASQQLNPKNIINNEIQYKDQTLQKQNSNVDLMQDDEELGSKYQELPKIIEQIDIKNEDYQIEKTSISQEQISNKKDQQQSKISEQINIKNNDSQVEKISNQLSPEHISKKMQTQNNQLTKSEEKEKQKTLFDFNFKKDQQISQQQLSNIDQNQKQSNQNSNQKQISINQSKQTIIKKKFKIPFKKEPVPNSQPSTQKQDKFLEFTPQKVQNEQNQSSKAEQKDENAKKQLKTTPIIIEISDDEEIFQYNSNKTNKSTESNINTKNKQINNQQNKQTLSETKTDRQSIDQCKQSIQKQNSVQSNESIDRKSQSNSQTDSQKRKRRRLLKSDFEDIILKQLHKDQDNEIILQCPSINSSQVKSQQLPSSQLEYQYCFMKQFEYSNKDKNSQNLQNQKNVKNSSSEIIKIEQKSQNEDWECYSDISLNEEFIEIIDD</sequence>
<feature type="region of interest" description="Disordered" evidence="1">
    <location>
        <begin position="758"/>
        <end position="786"/>
    </location>
</feature>
<feature type="region of interest" description="Disordered" evidence="1">
    <location>
        <begin position="285"/>
        <end position="320"/>
    </location>
</feature>
<dbReference type="RefSeq" id="XP_001026744.2">
    <property type="nucleotide sequence ID" value="XM_001026744.3"/>
</dbReference>
<evidence type="ECO:0000256" key="1">
    <source>
        <dbReference type="SAM" id="MobiDB-lite"/>
    </source>
</evidence>
<dbReference type="STRING" id="312017.Q24FF9"/>
<dbReference type="HOGENOM" id="CLU_247131_0_0_1"/>
<feature type="compositionally biased region" description="Polar residues" evidence="1">
    <location>
        <begin position="1402"/>
        <end position="1419"/>
    </location>
</feature>
<protein>
    <submittedName>
        <fullName evidence="2">Uncharacterized protein</fullName>
    </submittedName>
</protein>
<proteinExistence type="predicted"/>
<feature type="region of interest" description="Disordered" evidence="1">
    <location>
        <begin position="520"/>
        <end position="539"/>
    </location>
</feature>
<accession>Q24FF9</accession>
<dbReference type="InParanoid" id="Q24FF9"/>